<accession>A0A350H9C7</accession>
<dbReference type="GO" id="GO:0005694">
    <property type="term" value="C:chromosome"/>
    <property type="evidence" value="ECO:0007669"/>
    <property type="project" value="TreeGrafter"/>
</dbReference>
<dbReference type="InterPro" id="IPR036086">
    <property type="entry name" value="ParB/Sulfiredoxin_sf"/>
</dbReference>
<dbReference type="FunFam" id="3.90.1530.30:FF:000001">
    <property type="entry name" value="Chromosome partitioning protein ParB"/>
    <property type="match status" value="1"/>
</dbReference>
<dbReference type="InterPro" id="IPR050336">
    <property type="entry name" value="Chromosome_partition/occlusion"/>
</dbReference>
<comment type="similarity">
    <text evidence="1">Belongs to the ParB family.</text>
</comment>
<dbReference type="InterPro" id="IPR004437">
    <property type="entry name" value="ParB/RepB/Spo0J"/>
</dbReference>
<dbReference type="Pfam" id="PF17762">
    <property type="entry name" value="HTH_ParB"/>
    <property type="match status" value="1"/>
</dbReference>
<dbReference type="Pfam" id="PF23552">
    <property type="entry name" value="ParB_C"/>
    <property type="match status" value="1"/>
</dbReference>
<dbReference type="InterPro" id="IPR057240">
    <property type="entry name" value="ParB_dimer_C"/>
</dbReference>
<dbReference type="Gene3D" id="3.90.1530.30">
    <property type="match status" value="1"/>
</dbReference>
<evidence type="ECO:0000256" key="3">
    <source>
        <dbReference type="ARBA" id="ARBA00023125"/>
    </source>
</evidence>
<comment type="caution">
    <text evidence="5">The sequence shown here is derived from an EMBL/GenBank/DDBJ whole genome shotgun (WGS) entry which is preliminary data.</text>
</comment>
<dbReference type="NCBIfam" id="TIGR00180">
    <property type="entry name" value="parB_part"/>
    <property type="match status" value="1"/>
</dbReference>
<keyword evidence="2" id="KW-0159">Chromosome partition</keyword>
<evidence type="ECO:0000313" key="5">
    <source>
        <dbReference type="EMBL" id="HAV92143.1"/>
    </source>
</evidence>
<dbReference type="InterPro" id="IPR003115">
    <property type="entry name" value="ParB_N"/>
</dbReference>
<dbReference type="Proteomes" id="UP000264062">
    <property type="component" value="Unassembled WGS sequence"/>
</dbReference>
<dbReference type="EMBL" id="DMZY01000090">
    <property type="protein sequence ID" value="HAV92143.1"/>
    <property type="molecule type" value="Genomic_DNA"/>
</dbReference>
<name>A0A350H9C7_UNCW3</name>
<evidence type="ECO:0000313" key="6">
    <source>
        <dbReference type="Proteomes" id="UP000264062"/>
    </source>
</evidence>
<dbReference type="FunFam" id="1.10.10.2830:FF:000001">
    <property type="entry name" value="Chromosome partitioning protein ParB"/>
    <property type="match status" value="1"/>
</dbReference>
<gene>
    <name evidence="5" type="ORF">DCW38_03065</name>
</gene>
<evidence type="ECO:0000256" key="1">
    <source>
        <dbReference type="ARBA" id="ARBA00006295"/>
    </source>
</evidence>
<evidence type="ECO:0000256" key="2">
    <source>
        <dbReference type="ARBA" id="ARBA00022829"/>
    </source>
</evidence>
<dbReference type="PANTHER" id="PTHR33375">
    <property type="entry name" value="CHROMOSOME-PARTITIONING PROTEIN PARB-RELATED"/>
    <property type="match status" value="1"/>
</dbReference>
<organism evidence="5 6">
    <name type="scientific">candidate division WOR-3 bacterium</name>
    <dbReference type="NCBI Taxonomy" id="2052148"/>
    <lineage>
        <taxon>Bacteria</taxon>
        <taxon>Bacteria division WOR-3</taxon>
    </lineage>
</organism>
<dbReference type="SUPFAM" id="SSF110849">
    <property type="entry name" value="ParB/Sulfiredoxin"/>
    <property type="match status" value="1"/>
</dbReference>
<proteinExistence type="inferred from homology"/>
<dbReference type="AlphaFoldDB" id="A0A350H9C7"/>
<evidence type="ECO:0000259" key="4">
    <source>
        <dbReference type="SMART" id="SM00470"/>
    </source>
</evidence>
<dbReference type="GO" id="GO:0003677">
    <property type="term" value="F:DNA binding"/>
    <property type="evidence" value="ECO:0007669"/>
    <property type="project" value="UniProtKB-KW"/>
</dbReference>
<dbReference type="GO" id="GO:0045881">
    <property type="term" value="P:positive regulation of sporulation resulting in formation of a cellular spore"/>
    <property type="evidence" value="ECO:0007669"/>
    <property type="project" value="TreeGrafter"/>
</dbReference>
<protein>
    <submittedName>
        <fullName evidence="5">Chromosome partitioning protein ParB</fullName>
    </submittedName>
</protein>
<dbReference type="SUPFAM" id="SSF109709">
    <property type="entry name" value="KorB DNA-binding domain-like"/>
    <property type="match status" value="1"/>
</dbReference>
<dbReference type="CDD" id="cd16393">
    <property type="entry name" value="SPO0J_N"/>
    <property type="match status" value="1"/>
</dbReference>
<reference evidence="5 6" key="1">
    <citation type="journal article" date="2018" name="Nat. Biotechnol.">
        <title>A standardized bacterial taxonomy based on genome phylogeny substantially revises the tree of life.</title>
        <authorList>
            <person name="Parks D.H."/>
            <person name="Chuvochina M."/>
            <person name="Waite D.W."/>
            <person name="Rinke C."/>
            <person name="Skarshewski A."/>
            <person name="Chaumeil P.A."/>
            <person name="Hugenholtz P."/>
        </authorList>
    </citation>
    <scope>NUCLEOTIDE SEQUENCE [LARGE SCALE GENOMIC DNA]</scope>
    <source>
        <strain evidence="5">UBA9956</strain>
    </source>
</reference>
<feature type="domain" description="ParB-like N-terminal" evidence="4">
    <location>
        <begin position="22"/>
        <end position="111"/>
    </location>
</feature>
<dbReference type="Gene3D" id="1.10.10.2830">
    <property type="match status" value="1"/>
</dbReference>
<dbReference type="PANTHER" id="PTHR33375:SF1">
    <property type="entry name" value="CHROMOSOME-PARTITIONING PROTEIN PARB-RELATED"/>
    <property type="match status" value="1"/>
</dbReference>
<keyword evidence="3" id="KW-0238">DNA-binding</keyword>
<dbReference type="SMART" id="SM00470">
    <property type="entry name" value="ParB"/>
    <property type="match status" value="1"/>
</dbReference>
<dbReference type="GO" id="GO:0007059">
    <property type="term" value="P:chromosome segregation"/>
    <property type="evidence" value="ECO:0007669"/>
    <property type="project" value="UniProtKB-KW"/>
</dbReference>
<dbReference type="Pfam" id="PF02195">
    <property type="entry name" value="ParB_N"/>
    <property type="match status" value="1"/>
</dbReference>
<dbReference type="InterPro" id="IPR041468">
    <property type="entry name" value="HTH_ParB/Spo0J"/>
</dbReference>
<sequence length="280" mass="32192">MKKALGRGLESLISGTEQREIRQVPLKAIKPNPFQPRKNFTEEDLFDLTESIKTNGVLQPITVRRKNDFFEIVAGERRFRASIAAGLKDIPAVIKEVPDEKMLEFALVENIQRENLNPIDEALGYKDLYEKFKLTHETISERIGKSRSHITNMLRILELETHIRKMISDNLISIGHAKVLLSIKDKNKRIIIAQKIAKENLSVRDVERLLSGNAKPLPVKEKKAEHKSSHIRSLENKISEHFSRKAEIKYKKGKGSISLEFYNEDDFRALLEKFGLKNLD</sequence>